<gene>
    <name evidence="3" type="ORF">PARMNEM_LOCUS15375</name>
</gene>
<feature type="region of interest" description="Disordered" evidence="1">
    <location>
        <begin position="1"/>
        <end position="21"/>
    </location>
</feature>
<dbReference type="InterPro" id="IPR012337">
    <property type="entry name" value="RNaseH-like_sf"/>
</dbReference>
<dbReference type="Pfam" id="PF05699">
    <property type="entry name" value="Dimer_Tnp_hAT"/>
    <property type="match status" value="1"/>
</dbReference>
<evidence type="ECO:0000259" key="2">
    <source>
        <dbReference type="Pfam" id="PF05699"/>
    </source>
</evidence>
<evidence type="ECO:0000313" key="4">
    <source>
        <dbReference type="Proteomes" id="UP001314205"/>
    </source>
</evidence>
<dbReference type="EMBL" id="CAVLGL010000093">
    <property type="protein sequence ID" value="CAK1595966.1"/>
    <property type="molecule type" value="Genomic_DNA"/>
</dbReference>
<accession>A0AAV1LQT4</accession>
<organism evidence="3 4">
    <name type="scientific">Parnassius mnemosyne</name>
    <name type="common">clouded apollo</name>
    <dbReference type="NCBI Taxonomy" id="213953"/>
    <lineage>
        <taxon>Eukaryota</taxon>
        <taxon>Metazoa</taxon>
        <taxon>Ecdysozoa</taxon>
        <taxon>Arthropoda</taxon>
        <taxon>Hexapoda</taxon>
        <taxon>Insecta</taxon>
        <taxon>Pterygota</taxon>
        <taxon>Neoptera</taxon>
        <taxon>Endopterygota</taxon>
        <taxon>Lepidoptera</taxon>
        <taxon>Glossata</taxon>
        <taxon>Ditrysia</taxon>
        <taxon>Papilionoidea</taxon>
        <taxon>Papilionidae</taxon>
        <taxon>Parnassiinae</taxon>
        <taxon>Parnassini</taxon>
        <taxon>Parnassius</taxon>
        <taxon>Driopa</taxon>
    </lineage>
</organism>
<dbReference type="AlphaFoldDB" id="A0AAV1LQT4"/>
<comment type="caution">
    <text evidence="3">The sequence shown here is derived from an EMBL/GenBank/DDBJ whole genome shotgun (WGS) entry which is preliminary data.</text>
</comment>
<dbReference type="PANTHER" id="PTHR47611:SF3">
    <property type="entry name" value="HAT C-TERMINAL DIMERISATION DOMAIN-CONTAINING PROTEIN"/>
    <property type="match status" value="1"/>
</dbReference>
<dbReference type="InterPro" id="IPR008906">
    <property type="entry name" value="HATC_C_dom"/>
</dbReference>
<evidence type="ECO:0000313" key="3">
    <source>
        <dbReference type="EMBL" id="CAK1595966.1"/>
    </source>
</evidence>
<name>A0AAV1LQT4_9NEOP</name>
<protein>
    <recommendedName>
        <fullName evidence="2">HAT C-terminal dimerisation domain-containing protein</fullName>
    </recommendedName>
</protein>
<proteinExistence type="predicted"/>
<keyword evidence="4" id="KW-1185">Reference proteome</keyword>
<dbReference type="PANTHER" id="PTHR47611">
    <property type="entry name" value="HAT DIMERISATION DOMAIN, C-TERMINAL"/>
    <property type="match status" value="1"/>
</dbReference>
<feature type="compositionally biased region" description="Basic and acidic residues" evidence="1">
    <location>
        <begin position="1"/>
        <end position="12"/>
    </location>
</feature>
<evidence type="ECO:0000256" key="1">
    <source>
        <dbReference type="SAM" id="MobiDB-lite"/>
    </source>
</evidence>
<feature type="domain" description="HAT C-terminal dimerisation" evidence="2">
    <location>
        <begin position="52"/>
        <end position="136"/>
    </location>
</feature>
<dbReference type="Proteomes" id="UP001314205">
    <property type="component" value="Unassembled WGS sequence"/>
</dbReference>
<dbReference type="GO" id="GO:0046983">
    <property type="term" value="F:protein dimerization activity"/>
    <property type="evidence" value="ECO:0007669"/>
    <property type="project" value="InterPro"/>
</dbReference>
<dbReference type="SUPFAM" id="SSF53098">
    <property type="entry name" value="Ribonuclease H-like"/>
    <property type="match status" value="1"/>
</dbReference>
<reference evidence="3 4" key="1">
    <citation type="submission" date="2023-11" db="EMBL/GenBank/DDBJ databases">
        <authorList>
            <person name="Hedman E."/>
            <person name="Englund M."/>
            <person name="Stromberg M."/>
            <person name="Nyberg Akerstrom W."/>
            <person name="Nylinder S."/>
            <person name="Jareborg N."/>
            <person name="Kallberg Y."/>
            <person name="Kronander E."/>
        </authorList>
    </citation>
    <scope>NUCLEOTIDE SEQUENCE [LARGE SCALE GENOMIC DNA]</scope>
</reference>
<sequence length="143" mass="16389">MIAQETRQREPDQALVSASNKDDDKFSPCAILGEIVGNTQKVGTTLSKAIKEVDTYLNDDLLPVFTGNIWICPLEWWRKHRFTYPYLAQLFKKYGNIMATSVPCERVLSKTGLIINDRRTRLASSKVKQLGFLNVNLNKHRFE</sequence>